<feature type="transmembrane region" description="Helical" evidence="9">
    <location>
        <begin position="357"/>
        <end position="375"/>
    </location>
</feature>
<evidence type="ECO:0000256" key="5">
    <source>
        <dbReference type="ARBA" id="ARBA00022989"/>
    </source>
</evidence>
<evidence type="ECO:0000256" key="9">
    <source>
        <dbReference type="SAM" id="Phobius"/>
    </source>
</evidence>
<evidence type="ECO:0000256" key="4">
    <source>
        <dbReference type="ARBA" id="ARBA00022692"/>
    </source>
</evidence>
<evidence type="ECO:0000256" key="8">
    <source>
        <dbReference type="SAM" id="MobiDB-lite"/>
    </source>
</evidence>
<feature type="transmembrane region" description="Helical" evidence="9">
    <location>
        <begin position="200"/>
        <end position="219"/>
    </location>
</feature>
<feature type="transmembrane region" description="Helical" evidence="9">
    <location>
        <begin position="37"/>
        <end position="55"/>
    </location>
</feature>
<dbReference type="Proteomes" id="UP000000485">
    <property type="component" value="Chromosome"/>
</dbReference>
<feature type="transmembrane region" description="Helical" evidence="9">
    <location>
        <begin position="285"/>
        <end position="304"/>
    </location>
</feature>
<keyword evidence="7 11" id="KW-0012">Acyltransferase</keyword>
<dbReference type="HOGENOM" id="CLU_005679_11_2_11"/>
<feature type="transmembrane region" description="Helical" evidence="9">
    <location>
        <begin position="174"/>
        <end position="193"/>
    </location>
</feature>
<evidence type="ECO:0000256" key="7">
    <source>
        <dbReference type="ARBA" id="ARBA00023315"/>
    </source>
</evidence>
<dbReference type="KEGG" id="cga:Celgi_0918"/>
<evidence type="ECO:0000313" key="12">
    <source>
        <dbReference type="Proteomes" id="UP000000485"/>
    </source>
</evidence>
<keyword evidence="4 9" id="KW-0812">Transmembrane</keyword>
<dbReference type="SUPFAM" id="SSF52266">
    <property type="entry name" value="SGNH hydrolase"/>
    <property type="match status" value="1"/>
</dbReference>
<keyword evidence="5 9" id="KW-1133">Transmembrane helix</keyword>
<proteinExistence type="predicted"/>
<keyword evidence="6 9" id="KW-0472">Membrane</keyword>
<evidence type="ECO:0000256" key="3">
    <source>
        <dbReference type="ARBA" id="ARBA00022679"/>
    </source>
</evidence>
<feature type="transmembrane region" description="Helical" evidence="9">
    <location>
        <begin position="103"/>
        <end position="122"/>
    </location>
</feature>
<dbReference type="Pfam" id="PF01757">
    <property type="entry name" value="Acyl_transf_3"/>
    <property type="match status" value="1"/>
</dbReference>
<feature type="transmembrane region" description="Helical" evidence="9">
    <location>
        <begin position="381"/>
        <end position="403"/>
    </location>
</feature>
<dbReference type="InterPro" id="IPR050879">
    <property type="entry name" value="Acyltransferase_3"/>
</dbReference>
<keyword evidence="12" id="KW-1185">Reference proteome</keyword>
<dbReference type="InterPro" id="IPR036514">
    <property type="entry name" value="SGNH_hydro_sf"/>
</dbReference>
<evidence type="ECO:0000256" key="6">
    <source>
        <dbReference type="ARBA" id="ARBA00023136"/>
    </source>
</evidence>
<gene>
    <name evidence="11" type="ordered locus">Celgi_0918</name>
</gene>
<dbReference type="GO" id="GO:0009103">
    <property type="term" value="P:lipopolysaccharide biosynthetic process"/>
    <property type="evidence" value="ECO:0007669"/>
    <property type="project" value="TreeGrafter"/>
</dbReference>
<dbReference type="PANTHER" id="PTHR23028:SF53">
    <property type="entry name" value="ACYL_TRANSF_3 DOMAIN-CONTAINING PROTEIN"/>
    <property type="match status" value="1"/>
</dbReference>
<reference evidence="12" key="1">
    <citation type="submission" date="2011-04" db="EMBL/GenBank/DDBJ databases">
        <title>Complete sequence of Cellvibrio gilvus ATCC 13127.</title>
        <authorList>
            <person name="Lucas S."/>
            <person name="Han J."/>
            <person name="Lapidus A."/>
            <person name="Cheng J.-F."/>
            <person name="Goodwin L."/>
            <person name="Pitluck S."/>
            <person name="Peters L."/>
            <person name="Munk A."/>
            <person name="Detter J.C."/>
            <person name="Han C."/>
            <person name="Tapia R."/>
            <person name="Land M."/>
            <person name="Hauser L."/>
            <person name="Kyrpides N."/>
            <person name="Ivanova N."/>
            <person name="Ovchinnikova G."/>
            <person name="Pagani I."/>
            <person name="Mead D."/>
            <person name="Brumm P."/>
            <person name="Woyke T."/>
        </authorList>
    </citation>
    <scope>NUCLEOTIDE SEQUENCE [LARGE SCALE GENOMIC DNA]</scope>
    <source>
        <strain evidence="12">ATCC 13127 / NRRL B-14078</strain>
    </source>
</reference>
<keyword evidence="3 11" id="KW-0808">Transferase</keyword>
<feature type="transmembrane region" description="Helical" evidence="9">
    <location>
        <begin position="310"/>
        <end position="331"/>
    </location>
</feature>
<evidence type="ECO:0000313" key="11">
    <source>
        <dbReference type="EMBL" id="AEI11437.1"/>
    </source>
</evidence>
<feature type="transmembrane region" description="Helical" evidence="9">
    <location>
        <begin position="231"/>
        <end position="251"/>
    </location>
</feature>
<feature type="transmembrane region" description="Helical" evidence="9">
    <location>
        <begin position="61"/>
        <end position="82"/>
    </location>
</feature>
<dbReference type="GO" id="GO:0016747">
    <property type="term" value="F:acyltransferase activity, transferring groups other than amino-acyl groups"/>
    <property type="evidence" value="ECO:0007669"/>
    <property type="project" value="InterPro"/>
</dbReference>
<keyword evidence="2" id="KW-1003">Cell membrane</keyword>
<protein>
    <submittedName>
        <fullName evidence="11">Acyltransferase 3</fullName>
    </submittedName>
</protein>
<dbReference type="STRING" id="593907.Celgi_0918"/>
<evidence type="ECO:0000259" key="10">
    <source>
        <dbReference type="Pfam" id="PF01757"/>
    </source>
</evidence>
<dbReference type="Gene3D" id="3.40.50.1110">
    <property type="entry name" value="SGNH hydrolase"/>
    <property type="match status" value="1"/>
</dbReference>
<dbReference type="eggNOG" id="COG1835">
    <property type="taxonomic scope" value="Bacteria"/>
</dbReference>
<evidence type="ECO:0000256" key="2">
    <source>
        <dbReference type="ARBA" id="ARBA00022475"/>
    </source>
</evidence>
<feature type="domain" description="Acyltransferase 3" evidence="10">
    <location>
        <begin position="35"/>
        <end position="396"/>
    </location>
</feature>
<dbReference type="AlphaFoldDB" id="F8A018"/>
<organism evidence="11 12">
    <name type="scientific">Cellulomonas gilvus (strain ATCC 13127 / NRRL B-14078)</name>
    <name type="common">Cellvibrio gilvus</name>
    <dbReference type="NCBI Taxonomy" id="593907"/>
    <lineage>
        <taxon>Bacteria</taxon>
        <taxon>Bacillati</taxon>
        <taxon>Actinomycetota</taxon>
        <taxon>Actinomycetes</taxon>
        <taxon>Micrococcales</taxon>
        <taxon>Cellulomonadaceae</taxon>
        <taxon>Cellulomonas</taxon>
    </lineage>
</organism>
<comment type="subcellular location">
    <subcellularLocation>
        <location evidence="1">Cell membrane</location>
        <topology evidence="1">Multi-pass membrane protein</topology>
    </subcellularLocation>
</comment>
<sequence length="669" mass="70683">MRVTSTTQQTTTDDRAGRAPEPPRPVREPARHPRIHGLDGLRAIAVLAVIAYHLWPDALPGGYLGVDVFFVVSGFLITTLLLREMTTTGRLDMPAFWVRRARRLVPALLVVVVVSIVAARLTEPDLLVGIGRQVVGAVTFSTNWLEIAAGSSYFDATAPELFQPFWSLAIEEQFYVLWPLLLAGLLLGAAALHARAGARLVAVVVGAAAVVSAVLMAVLHTPGADPTRVYYGTFTHAFGLLAGAAFAIAWAGGARPLERGGAHADTPSSAGRPAAGAPTSAATRAVQWVPVGGLAVLAVLMGTLRAEGTFAYRGGIALASVAALAAVIGCASRQPRGLMRVLDLPAVVWVGERSYGLYLWHWPVILVVAAVFGDAPGSPLWWRAPLVALLVTFAFAALSHRFVETPIRRDGFRAVARRVRDAVARVPGARVAAGATALLVLTAAACVATAPDQTSTQRAVEAAQREIEERGSAPSPTHGTEPTAPTTSKPSAGASAPPSGAPAAPLDGSDVIGFGDSVLSAAAPTLFDELSQIAIDAKPIRKWLDAPALVARAEKEGRLRPVVLLHFGTNGGFQFEGSEKAFTTTLDRIGPDRQVVLYTVVGYSYWVDDANARMRELVADRPNVHVVDWNAYVAEHPGLLHADKTHPNMKGVVAYADLLRATLEDLHGA</sequence>
<dbReference type="PANTHER" id="PTHR23028">
    <property type="entry name" value="ACETYLTRANSFERASE"/>
    <property type="match status" value="1"/>
</dbReference>
<dbReference type="GO" id="GO:0005886">
    <property type="term" value="C:plasma membrane"/>
    <property type="evidence" value="ECO:0007669"/>
    <property type="project" value="UniProtKB-SubCell"/>
</dbReference>
<name>F8A018_CELGA</name>
<dbReference type="OrthoDB" id="3404679at2"/>
<feature type="compositionally biased region" description="Low complexity" evidence="8">
    <location>
        <begin position="482"/>
        <end position="504"/>
    </location>
</feature>
<dbReference type="EMBL" id="CP002665">
    <property type="protein sequence ID" value="AEI11437.1"/>
    <property type="molecule type" value="Genomic_DNA"/>
</dbReference>
<dbReference type="InterPro" id="IPR002656">
    <property type="entry name" value="Acyl_transf_3_dom"/>
</dbReference>
<feature type="compositionally biased region" description="Low complexity" evidence="8">
    <location>
        <begin position="1"/>
        <end position="11"/>
    </location>
</feature>
<accession>F8A018</accession>
<feature type="region of interest" description="Disordered" evidence="8">
    <location>
        <begin position="453"/>
        <end position="504"/>
    </location>
</feature>
<feature type="region of interest" description="Disordered" evidence="8">
    <location>
        <begin position="1"/>
        <end position="32"/>
    </location>
</feature>
<evidence type="ECO:0000256" key="1">
    <source>
        <dbReference type="ARBA" id="ARBA00004651"/>
    </source>
</evidence>